<evidence type="ECO:0000313" key="2">
    <source>
        <dbReference type="Proteomes" id="UP000006462"/>
    </source>
</evidence>
<keyword evidence="2" id="KW-1185">Reference proteome</keyword>
<dbReference type="EMBL" id="ADFP01000079">
    <property type="protein sequence ID" value="EFB90463.1"/>
    <property type="molecule type" value="Genomic_DNA"/>
</dbReference>
<sequence>MLQIYDRGFVFARKGPSRSLLARYKIFTPLFICGASPNKLLA</sequence>
<reference evidence="1 2" key="1">
    <citation type="submission" date="2009-12" db="EMBL/GenBank/DDBJ databases">
        <authorList>
            <person name="Shrivastava S."/>
            <person name="Madupu R."/>
            <person name="Durkin A.S."/>
            <person name="Torralba M."/>
            <person name="Methe B."/>
            <person name="Sutton G.G."/>
            <person name="Strausberg R.L."/>
            <person name="Nelson K.E."/>
        </authorList>
    </citation>
    <scope>NUCLEOTIDE SEQUENCE [LARGE SCALE GENOMIC DNA]</scope>
    <source>
        <strain evidence="1 2">W5455</strain>
    </source>
</reference>
<dbReference type="Proteomes" id="UP000006462">
    <property type="component" value="Unassembled WGS sequence"/>
</dbReference>
<name>A0ABM9ZU57_9BACT</name>
<gene>
    <name evidence="1" type="ORF">HMPREF7215_2099</name>
</gene>
<comment type="caution">
    <text evidence="1">The sequence shown here is derived from an EMBL/GenBank/DDBJ whole genome shotgun (WGS) entry which is preliminary data.</text>
</comment>
<organism evidence="1 2">
    <name type="scientific">Pyramidobacter piscolens W5455</name>
    <dbReference type="NCBI Taxonomy" id="352165"/>
    <lineage>
        <taxon>Bacteria</taxon>
        <taxon>Thermotogati</taxon>
        <taxon>Synergistota</taxon>
        <taxon>Synergistia</taxon>
        <taxon>Synergistales</taxon>
        <taxon>Dethiosulfovibrionaceae</taxon>
        <taxon>Pyramidobacter</taxon>
    </lineage>
</organism>
<protein>
    <submittedName>
        <fullName evidence="1">Uncharacterized protein</fullName>
    </submittedName>
</protein>
<evidence type="ECO:0000313" key="1">
    <source>
        <dbReference type="EMBL" id="EFB90463.1"/>
    </source>
</evidence>
<accession>A0ABM9ZU57</accession>
<proteinExistence type="predicted"/>